<sequence>MGALPTASRTTRASRSPHRVTQLARTKQGFREHLALRTGRLDSCARLLPLVHSPSPVAHVHIGISASGKTL</sequence>
<keyword evidence="3" id="KW-1185">Reference proteome</keyword>
<reference evidence="2" key="1">
    <citation type="submission" date="2019-10" db="EMBL/GenBank/DDBJ databases">
        <authorList>
            <consortium name="DOE Joint Genome Institute"/>
            <person name="Kuo A."/>
            <person name="Miyauchi S."/>
            <person name="Kiss E."/>
            <person name="Drula E."/>
            <person name="Kohler A."/>
            <person name="Sanchez-Garcia M."/>
            <person name="Andreopoulos B."/>
            <person name="Barry K.W."/>
            <person name="Bonito G."/>
            <person name="Buee M."/>
            <person name="Carver A."/>
            <person name="Chen C."/>
            <person name="Cichocki N."/>
            <person name="Clum A."/>
            <person name="Culley D."/>
            <person name="Crous P.W."/>
            <person name="Fauchery L."/>
            <person name="Girlanda M."/>
            <person name="Hayes R."/>
            <person name="Keri Z."/>
            <person name="LaButti K."/>
            <person name="Lipzen A."/>
            <person name="Lombard V."/>
            <person name="Magnuson J."/>
            <person name="Maillard F."/>
            <person name="Morin E."/>
            <person name="Murat C."/>
            <person name="Nolan M."/>
            <person name="Ohm R."/>
            <person name="Pangilinan J."/>
            <person name="Pereira M."/>
            <person name="Perotto S."/>
            <person name="Peter M."/>
            <person name="Riley R."/>
            <person name="Sitrit Y."/>
            <person name="Stielow B."/>
            <person name="Szollosi G."/>
            <person name="Zifcakova L."/>
            <person name="Stursova M."/>
            <person name="Spatafora J.W."/>
            <person name="Tedersoo L."/>
            <person name="Vaario L.-M."/>
            <person name="Yamada A."/>
            <person name="Yan M."/>
            <person name="Wang P."/>
            <person name="Xu J."/>
            <person name="Bruns T."/>
            <person name="Baldrian P."/>
            <person name="Vilgalys R."/>
            <person name="Henrissat B."/>
            <person name="Grigoriev I.V."/>
            <person name="Hibbett D."/>
            <person name="Nagy L.G."/>
            <person name="Martin F.M."/>
        </authorList>
    </citation>
    <scope>NUCLEOTIDE SEQUENCE</scope>
    <source>
        <strain evidence="2">BED1</strain>
    </source>
</reference>
<protein>
    <submittedName>
        <fullName evidence="2">Uncharacterized protein</fullName>
    </submittedName>
</protein>
<accession>A0AAD4G932</accession>
<comment type="caution">
    <text evidence="2">The sequence shown here is derived from an EMBL/GenBank/DDBJ whole genome shotgun (WGS) entry which is preliminary data.</text>
</comment>
<feature type="region of interest" description="Disordered" evidence="1">
    <location>
        <begin position="1"/>
        <end position="23"/>
    </location>
</feature>
<gene>
    <name evidence="2" type="ORF">L210DRAFT_940955</name>
</gene>
<evidence type="ECO:0000313" key="2">
    <source>
        <dbReference type="EMBL" id="KAF8431417.1"/>
    </source>
</evidence>
<feature type="non-terminal residue" evidence="2">
    <location>
        <position position="1"/>
    </location>
</feature>
<name>A0AAD4G932_BOLED</name>
<dbReference type="AlphaFoldDB" id="A0AAD4G932"/>
<reference evidence="2" key="2">
    <citation type="journal article" date="2020" name="Nat. Commun.">
        <title>Large-scale genome sequencing of mycorrhizal fungi provides insights into the early evolution of symbiotic traits.</title>
        <authorList>
            <person name="Miyauchi S."/>
            <person name="Kiss E."/>
            <person name="Kuo A."/>
            <person name="Drula E."/>
            <person name="Kohler A."/>
            <person name="Sanchez-Garcia M."/>
            <person name="Morin E."/>
            <person name="Andreopoulos B."/>
            <person name="Barry K.W."/>
            <person name="Bonito G."/>
            <person name="Buee M."/>
            <person name="Carver A."/>
            <person name="Chen C."/>
            <person name="Cichocki N."/>
            <person name="Clum A."/>
            <person name="Culley D."/>
            <person name="Crous P.W."/>
            <person name="Fauchery L."/>
            <person name="Girlanda M."/>
            <person name="Hayes R.D."/>
            <person name="Keri Z."/>
            <person name="LaButti K."/>
            <person name="Lipzen A."/>
            <person name="Lombard V."/>
            <person name="Magnuson J."/>
            <person name="Maillard F."/>
            <person name="Murat C."/>
            <person name="Nolan M."/>
            <person name="Ohm R.A."/>
            <person name="Pangilinan J."/>
            <person name="Pereira M.F."/>
            <person name="Perotto S."/>
            <person name="Peter M."/>
            <person name="Pfister S."/>
            <person name="Riley R."/>
            <person name="Sitrit Y."/>
            <person name="Stielow J.B."/>
            <person name="Szollosi G."/>
            <person name="Zifcakova L."/>
            <person name="Stursova M."/>
            <person name="Spatafora J.W."/>
            <person name="Tedersoo L."/>
            <person name="Vaario L.M."/>
            <person name="Yamada A."/>
            <person name="Yan M."/>
            <person name="Wang P."/>
            <person name="Xu J."/>
            <person name="Bruns T."/>
            <person name="Baldrian P."/>
            <person name="Vilgalys R."/>
            <person name="Dunand C."/>
            <person name="Henrissat B."/>
            <person name="Grigoriev I.V."/>
            <person name="Hibbett D."/>
            <person name="Nagy L.G."/>
            <person name="Martin F.M."/>
        </authorList>
    </citation>
    <scope>NUCLEOTIDE SEQUENCE</scope>
    <source>
        <strain evidence="2">BED1</strain>
    </source>
</reference>
<dbReference type="Proteomes" id="UP001194468">
    <property type="component" value="Unassembled WGS sequence"/>
</dbReference>
<evidence type="ECO:0000313" key="3">
    <source>
        <dbReference type="Proteomes" id="UP001194468"/>
    </source>
</evidence>
<evidence type="ECO:0000256" key="1">
    <source>
        <dbReference type="SAM" id="MobiDB-lite"/>
    </source>
</evidence>
<dbReference type="EMBL" id="WHUW01000050">
    <property type="protein sequence ID" value="KAF8431417.1"/>
    <property type="molecule type" value="Genomic_DNA"/>
</dbReference>
<organism evidence="2 3">
    <name type="scientific">Boletus edulis BED1</name>
    <dbReference type="NCBI Taxonomy" id="1328754"/>
    <lineage>
        <taxon>Eukaryota</taxon>
        <taxon>Fungi</taxon>
        <taxon>Dikarya</taxon>
        <taxon>Basidiomycota</taxon>
        <taxon>Agaricomycotina</taxon>
        <taxon>Agaricomycetes</taxon>
        <taxon>Agaricomycetidae</taxon>
        <taxon>Boletales</taxon>
        <taxon>Boletineae</taxon>
        <taxon>Boletaceae</taxon>
        <taxon>Boletoideae</taxon>
        <taxon>Boletus</taxon>
    </lineage>
</organism>
<proteinExistence type="predicted"/>